<dbReference type="OrthoDB" id="5307331at2759"/>
<dbReference type="Proteomes" id="UP000624404">
    <property type="component" value="Unassembled WGS sequence"/>
</dbReference>
<dbReference type="EMBL" id="CAJHIA010000009">
    <property type="protein sequence ID" value="CAD6442653.1"/>
    <property type="molecule type" value="Genomic_DNA"/>
</dbReference>
<proteinExistence type="predicted"/>
<evidence type="ECO:0000313" key="2">
    <source>
        <dbReference type="EMBL" id="CAD6442653.1"/>
    </source>
</evidence>
<feature type="compositionally biased region" description="Basic residues" evidence="1">
    <location>
        <begin position="610"/>
        <end position="620"/>
    </location>
</feature>
<feature type="compositionally biased region" description="Low complexity" evidence="1">
    <location>
        <begin position="547"/>
        <end position="556"/>
    </location>
</feature>
<evidence type="ECO:0000313" key="3">
    <source>
        <dbReference type="Proteomes" id="UP000624404"/>
    </source>
</evidence>
<organism evidence="2 3">
    <name type="scientific">Sclerotinia trifoliorum</name>
    <dbReference type="NCBI Taxonomy" id="28548"/>
    <lineage>
        <taxon>Eukaryota</taxon>
        <taxon>Fungi</taxon>
        <taxon>Dikarya</taxon>
        <taxon>Ascomycota</taxon>
        <taxon>Pezizomycotina</taxon>
        <taxon>Leotiomycetes</taxon>
        <taxon>Helotiales</taxon>
        <taxon>Sclerotiniaceae</taxon>
        <taxon>Sclerotinia</taxon>
    </lineage>
</organism>
<feature type="region of interest" description="Disordered" evidence="1">
    <location>
        <begin position="534"/>
        <end position="580"/>
    </location>
</feature>
<accession>A0A8H2VQV1</accession>
<protein>
    <submittedName>
        <fullName evidence="2">88063374-aff9-4a02-9499-fd8cb071b03b</fullName>
    </submittedName>
</protein>
<feature type="region of interest" description="Disordered" evidence="1">
    <location>
        <begin position="595"/>
        <end position="662"/>
    </location>
</feature>
<evidence type="ECO:0000256" key="1">
    <source>
        <dbReference type="SAM" id="MobiDB-lite"/>
    </source>
</evidence>
<reference evidence="2" key="1">
    <citation type="submission" date="2020-10" db="EMBL/GenBank/DDBJ databases">
        <authorList>
            <person name="Kusch S."/>
        </authorList>
    </citation>
    <scope>NUCLEOTIDE SEQUENCE</scope>
    <source>
        <strain evidence="2">SwB9</strain>
    </source>
</reference>
<gene>
    <name evidence="2" type="ORF">SCLTRI_LOCUS2446</name>
</gene>
<dbReference type="AlphaFoldDB" id="A0A8H2VQV1"/>
<feature type="compositionally biased region" description="Low complexity" evidence="1">
    <location>
        <begin position="595"/>
        <end position="606"/>
    </location>
</feature>
<feature type="region of interest" description="Disordered" evidence="1">
    <location>
        <begin position="238"/>
        <end position="280"/>
    </location>
</feature>
<keyword evidence="3" id="KW-1185">Reference proteome</keyword>
<feature type="compositionally biased region" description="Acidic residues" evidence="1">
    <location>
        <begin position="569"/>
        <end position="579"/>
    </location>
</feature>
<feature type="compositionally biased region" description="Basic and acidic residues" evidence="1">
    <location>
        <begin position="557"/>
        <end position="568"/>
    </location>
</feature>
<sequence>MSEFNLDQFTFDDQYQSLDQVDLHSPEFPVEGYENLPNPSTFDFGDFLSNTDVEMIDTQASQGMTSISQGNNTRVELPVPLITDNATVNPSFLNKRFTSNMNPLPTVGFTAPAVSFTVPSMPPIQKFPAPFEFSNDYRHTILNAFPSPSYPLHIIDSFGSLPGSVMEALQQGLKRCREVDDELNQFVVDGIDIIEPFNPNQSPAKKRVVSKGKGIAVPVASESVASHWDPEDFAISETEEEFEPKEPEVNVRPTKVPGKSWIKPNMSTQGKNKRSRNIQSLNPSSYYAPLAKQPQSWGNPNRAGVVPFRYTPDGELSPYVKYTASQIKEFIFNHPGHSMGGQRHTKASGLTLWVQSVPSDSAARYAHPNSDKCRFEDCPARNGTILKGQYRVAFDEQSSDPVLTDPFHNAGHVHLYCLEKFLDFRFICANFNVRPDDRILAEGRNKMAITRDHVEMKRVVRIFVRNAEREYANPNFVNLAKDYKYEDTLCYKLTVKHLELEPANRQSVRDRRPNSNSLDKHMNNLDKYVAGKVIQKQARLQPDKKVSSSGSSTSETTDAKSNKRKAAEMDQDNDAEFDIDGSIFDVDGDTIIIDTQEQTQSSSTQGNPAKRTRLVRKRSRKSMEMDNSNSDNESSEDSDASDWEPAKKPLNGPAKRLSRLGK</sequence>
<comment type="caution">
    <text evidence="2">The sequence shown here is derived from an EMBL/GenBank/DDBJ whole genome shotgun (WGS) entry which is preliminary data.</text>
</comment>
<feature type="compositionally biased region" description="Acidic residues" evidence="1">
    <location>
        <begin position="633"/>
        <end position="642"/>
    </location>
</feature>
<name>A0A8H2VQV1_9HELO</name>